<dbReference type="AlphaFoldDB" id="A0A081CD28"/>
<evidence type="ECO:0000256" key="1">
    <source>
        <dbReference type="SAM" id="MobiDB-lite"/>
    </source>
</evidence>
<sequence>MRVLSLSEATDDGCFTPKASGDDDDRGSYSFRSEAYDDEESMPESDWYPRDAAALRHEAEVRAFAPPPDPIFYLGNTRISSADYACPRQLRKTALSHAEPRPLNLVVRIVENKPSKKNGTSQYRLMKVDLGDGVMDMLANVGSDLYNVDKKHNAFPIDAIVILEDVRGVFRGKALALDFWPFSCISRCDDELGVTWDQVQARNQNMTMLSLRGRLPADVRRKPLSSGHAVQAAKEAGNRLSCLVVGVTRSRSRSDG</sequence>
<evidence type="ECO:0000313" key="3">
    <source>
        <dbReference type="Proteomes" id="UP000053758"/>
    </source>
</evidence>
<evidence type="ECO:0000313" key="2">
    <source>
        <dbReference type="EMBL" id="GAK64574.1"/>
    </source>
</evidence>
<accession>A0A081CD28</accession>
<name>A0A081CD28_PSEA2</name>
<dbReference type="RefSeq" id="XP_014657514.1">
    <property type="nucleotide sequence ID" value="XM_014802028.1"/>
</dbReference>
<dbReference type="Proteomes" id="UP000053758">
    <property type="component" value="Unassembled WGS sequence"/>
</dbReference>
<dbReference type="HOGENOM" id="CLU_1085848_0_0_1"/>
<protein>
    <submittedName>
        <fullName evidence="2">Uncharacterized protein</fullName>
    </submittedName>
</protein>
<organism evidence="2">
    <name type="scientific">Pseudozyma antarctica</name>
    <name type="common">Yeast</name>
    <name type="synonym">Candida antarctica</name>
    <dbReference type="NCBI Taxonomy" id="84753"/>
    <lineage>
        <taxon>Eukaryota</taxon>
        <taxon>Fungi</taxon>
        <taxon>Dikarya</taxon>
        <taxon>Basidiomycota</taxon>
        <taxon>Ustilaginomycotina</taxon>
        <taxon>Ustilaginomycetes</taxon>
        <taxon>Ustilaginales</taxon>
        <taxon>Ustilaginaceae</taxon>
        <taxon>Moesziomyces</taxon>
    </lineage>
</organism>
<reference evidence="2" key="1">
    <citation type="submission" date="2014-07" db="EMBL/GenBank/DDBJ databases">
        <title>Draft genome sequence of the yeast Pseudozyma antarctica JCM 10317 known as a producer of lipase B which used in a wide range of industrial applications.</title>
        <authorList>
            <person name="Morita T."/>
            <person name="Saika A."/>
            <person name="Koike H."/>
        </authorList>
    </citation>
    <scope>NUCLEOTIDE SEQUENCE</scope>
    <source>
        <strain evidence="2">JCM 10317</strain>
    </source>
</reference>
<gene>
    <name evidence="2" type="ORF">PAN0_005d2788</name>
</gene>
<dbReference type="EMBL" id="DF830072">
    <property type="protein sequence ID" value="GAK64574.1"/>
    <property type="molecule type" value="Genomic_DNA"/>
</dbReference>
<feature type="region of interest" description="Disordered" evidence="1">
    <location>
        <begin position="1"/>
        <end position="45"/>
    </location>
</feature>
<keyword evidence="3" id="KW-1185">Reference proteome</keyword>
<dbReference type="GeneID" id="26303632"/>
<proteinExistence type="predicted"/>